<sequence>MIVCIFFLCLPEYNVLNHVCVNVMMASKTVVADLNRGEKLDGKNYDIWHRKIQYLLDELEVLETLTNSMEEPEQGNNAQNRRDLEAYQSWCKKDRCARFTMLSSMHNDLIGEFESYGTAQDMWIALKAKFGGTTAVIRSLLDSWEQMKLNMTHNESIQTLEDLSRHLELEAERRVTQGQSSAFFARHGQCQASKAKRKSYEKAPQRGQNGGKPLKRANTTKRPRDDPLFHLDIDCSAYDSSFALLTQNDHDEMNWHARLGHIGQDKMTRLARGLLGPLAKVNLPTCEHCLAGKSTRKPFGKGVRVTVPLELIHSDAINDSWNSATKWCSGKKELNLTRHGKVYDGTGQPPISFWGDALMAATYILNRVPSKSVPSTPYELWSGKKPDLNGGVTEIVSRDVEFMENDFPSRGDVGQGLELYEMVESWDDTPATNPGDSGREITPRESFISAAQDDTEPRSYDEAMSSSACNEWMNAMKDEMESMRINQVWELVDLPPGRKSIGNKWVLKIKRKADGSIDKYKARLVAKGYTQKEGVDYEETFSPVVRFASIRLILAMVASLDLELHQMDVKTAFLNGELDKEIFMDQSIGFVVKGQERKDHCVYVKRSEGSFIILSLYVDDILLAENDKEFIKTIKEWLSSTFEMKDMGEASFVLGVKILRDRLKKLLGLSQETYIRKVLERFHMQDCKPIDTHVGKGDSLSSEMCPKTQVEIESMARVPYTNAIGSLMYAILCTRPDICFAVGLVSKFQSNPGPAHWKAVKRILRYLHGIEDYMLCYQGRDLRLRGYSDVDWAGDLDERKSTFGYTFLLGGGAITWCSKKQSYVTLSTMESEYVACFAAVQEAVWLCRFLQRLDIVASAMDPVTIYSDSMAALAYAKDPKYHGKTKHIEIKYHYIRDMVAKKELGEAGCEFSQTLKESGLMKNSSQALGATGLRSVWWKYQDAFMTYAPLRMEEKSTTTCDHTTCARNDHKIGRQRLDDYFFGMLPIAMDYSALRDMIGRSVEPKLSGIRAKGRQSDNTSQSSAYVRNSC</sequence>
<evidence type="ECO:0000256" key="1">
    <source>
        <dbReference type="SAM" id="MobiDB-lite"/>
    </source>
</evidence>
<feature type="region of interest" description="Disordered" evidence="1">
    <location>
        <begin position="427"/>
        <end position="461"/>
    </location>
</feature>
<dbReference type="InterPro" id="IPR043502">
    <property type="entry name" value="DNA/RNA_pol_sf"/>
</dbReference>
<feature type="compositionally biased region" description="Polar residues" evidence="1">
    <location>
        <begin position="1016"/>
        <end position="1030"/>
    </location>
</feature>
<dbReference type="Pfam" id="PF13976">
    <property type="entry name" value="gag_pre-integrs"/>
    <property type="match status" value="1"/>
</dbReference>
<feature type="domain" description="Reverse transcriptase Ty1/copia-type" evidence="3">
    <location>
        <begin position="486"/>
        <end position="598"/>
    </location>
</feature>
<gene>
    <name evidence="5" type="ORF">FSB_LOCUS19813</name>
</gene>
<feature type="chain" id="PRO_5014835093" description="Reverse transcriptase Ty1/copia-type domain-containing protein" evidence="2">
    <location>
        <begin position="17"/>
        <end position="1030"/>
    </location>
</feature>
<keyword evidence="2" id="KW-0732">Signal</keyword>
<feature type="domain" description="GAG-pre-integrase" evidence="4">
    <location>
        <begin position="228"/>
        <end position="294"/>
    </location>
</feature>
<organism evidence="5">
    <name type="scientific">Fagus sylvatica</name>
    <name type="common">Beechnut</name>
    <dbReference type="NCBI Taxonomy" id="28930"/>
    <lineage>
        <taxon>Eukaryota</taxon>
        <taxon>Viridiplantae</taxon>
        <taxon>Streptophyta</taxon>
        <taxon>Embryophyta</taxon>
        <taxon>Tracheophyta</taxon>
        <taxon>Spermatophyta</taxon>
        <taxon>Magnoliopsida</taxon>
        <taxon>eudicotyledons</taxon>
        <taxon>Gunneridae</taxon>
        <taxon>Pentapetalae</taxon>
        <taxon>rosids</taxon>
        <taxon>fabids</taxon>
        <taxon>Fagales</taxon>
        <taxon>Fagaceae</taxon>
        <taxon>Fagus</taxon>
    </lineage>
</organism>
<dbReference type="SUPFAM" id="SSF56672">
    <property type="entry name" value="DNA/RNA polymerases"/>
    <property type="match status" value="1"/>
</dbReference>
<dbReference type="CDD" id="cd09272">
    <property type="entry name" value="RNase_HI_RT_Ty1"/>
    <property type="match status" value="1"/>
</dbReference>
<name>A0A2N9FYA1_FAGSY</name>
<dbReference type="PANTHER" id="PTHR11439:SF467">
    <property type="entry name" value="INTEGRASE CATALYTIC DOMAIN-CONTAINING PROTEIN"/>
    <property type="match status" value="1"/>
</dbReference>
<reference evidence="5" key="1">
    <citation type="submission" date="2018-02" db="EMBL/GenBank/DDBJ databases">
        <authorList>
            <person name="Cohen D.B."/>
            <person name="Kent A.D."/>
        </authorList>
    </citation>
    <scope>NUCLEOTIDE SEQUENCE</scope>
</reference>
<evidence type="ECO:0000256" key="2">
    <source>
        <dbReference type="SAM" id="SignalP"/>
    </source>
</evidence>
<feature type="signal peptide" evidence="2">
    <location>
        <begin position="1"/>
        <end position="16"/>
    </location>
</feature>
<protein>
    <recommendedName>
        <fullName evidence="6">Reverse transcriptase Ty1/copia-type domain-containing protein</fullName>
    </recommendedName>
</protein>
<evidence type="ECO:0000259" key="3">
    <source>
        <dbReference type="Pfam" id="PF07727"/>
    </source>
</evidence>
<evidence type="ECO:0000313" key="5">
    <source>
        <dbReference type="EMBL" id="SPC91931.1"/>
    </source>
</evidence>
<dbReference type="Pfam" id="PF07727">
    <property type="entry name" value="RVT_2"/>
    <property type="match status" value="1"/>
</dbReference>
<evidence type="ECO:0008006" key="6">
    <source>
        <dbReference type="Google" id="ProtNLM"/>
    </source>
</evidence>
<feature type="region of interest" description="Disordered" evidence="1">
    <location>
        <begin position="193"/>
        <end position="225"/>
    </location>
</feature>
<dbReference type="InterPro" id="IPR013103">
    <property type="entry name" value="RVT_2"/>
</dbReference>
<dbReference type="InterPro" id="IPR025724">
    <property type="entry name" value="GAG-pre-integrase_dom"/>
</dbReference>
<dbReference type="Pfam" id="PF14223">
    <property type="entry name" value="Retrotran_gag_2"/>
    <property type="match status" value="1"/>
</dbReference>
<dbReference type="AlphaFoldDB" id="A0A2N9FYA1"/>
<dbReference type="PANTHER" id="PTHR11439">
    <property type="entry name" value="GAG-POL-RELATED RETROTRANSPOSON"/>
    <property type="match status" value="1"/>
</dbReference>
<dbReference type="EMBL" id="OIVN01001267">
    <property type="protein sequence ID" value="SPC91931.1"/>
    <property type="molecule type" value="Genomic_DNA"/>
</dbReference>
<accession>A0A2N9FYA1</accession>
<feature type="region of interest" description="Disordered" evidence="1">
    <location>
        <begin position="1008"/>
        <end position="1030"/>
    </location>
</feature>
<proteinExistence type="predicted"/>
<evidence type="ECO:0000259" key="4">
    <source>
        <dbReference type="Pfam" id="PF13976"/>
    </source>
</evidence>